<name>A0ABT4ZW55_9CYAN</name>
<comment type="caution">
    <text evidence="2">The sequence shown here is derived from an EMBL/GenBank/DDBJ whole genome shotgun (WGS) entry which is preliminary data.</text>
</comment>
<keyword evidence="1" id="KW-0472">Membrane</keyword>
<keyword evidence="3" id="KW-1185">Reference proteome</keyword>
<sequence>MSLIDGILITLLNTVVCLVLPKFLSVILPVKKTQINQEEQKITEMTVPTSEHIPEIPSFFLR</sequence>
<dbReference type="EMBL" id="JAQMTI010000253">
    <property type="protein sequence ID" value="MDB9443524.1"/>
    <property type="molecule type" value="Genomic_DNA"/>
</dbReference>
<protein>
    <submittedName>
        <fullName evidence="2">Uncharacterized protein</fullName>
    </submittedName>
</protein>
<dbReference type="RefSeq" id="WP_096568044.1">
    <property type="nucleotide sequence ID" value="NZ_JAQMTI010000253.1"/>
</dbReference>
<organism evidence="2 3">
    <name type="scientific">Sphaerospermopsis kisseleviana CS-549</name>
    <dbReference type="NCBI Taxonomy" id="3021783"/>
    <lineage>
        <taxon>Bacteria</taxon>
        <taxon>Bacillati</taxon>
        <taxon>Cyanobacteriota</taxon>
        <taxon>Cyanophyceae</taxon>
        <taxon>Nostocales</taxon>
        <taxon>Aphanizomenonaceae</taxon>
        <taxon>Sphaerospermopsis</taxon>
        <taxon>Sphaerospermopsis kisseleviana</taxon>
    </lineage>
</organism>
<evidence type="ECO:0000313" key="2">
    <source>
        <dbReference type="EMBL" id="MDB9443524.1"/>
    </source>
</evidence>
<feature type="transmembrane region" description="Helical" evidence="1">
    <location>
        <begin position="6"/>
        <end position="28"/>
    </location>
</feature>
<reference evidence="2 3" key="1">
    <citation type="submission" date="2023-01" db="EMBL/GenBank/DDBJ databases">
        <title>Genomes from the Australian National Cyanobacteria Reference Collection.</title>
        <authorList>
            <person name="Willis A."/>
            <person name="Lee E.M.F."/>
        </authorList>
    </citation>
    <scope>NUCLEOTIDE SEQUENCE [LARGE SCALE GENOMIC DNA]</scope>
    <source>
        <strain evidence="2 3">CS-549</strain>
    </source>
</reference>
<evidence type="ECO:0000313" key="3">
    <source>
        <dbReference type="Proteomes" id="UP001211711"/>
    </source>
</evidence>
<accession>A0ABT4ZW55</accession>
<dbReference type="Proteomes" id="UP001211711">
    <property type="component" value="Unassembled WGS sequence"/>
</dbReference>
<keyword evidence="1" id="KW-0812">Transmembrane</keyword>
<keyword evidence="1" id="KW-1133">Transmembrane helix</keyword>
<evidence type="ECO:0000256" key="1">
    <source>
        <dbReference type="SAM" id="Phobius"/>
    </source>
</evidence>
<gene>
    <name evidence="2" type="ORF">PN497_19495</name>
</gene>
<proteinExistence type="predicted"/>